<dbReference type="AlphaFoldDB" id="A0A931HF08"/>
<evidence type="ECO:0008006" key="5">
    <source>
        <dbReference type="Google" id="ProtNLM"/>
    </source>
</evidence>
<comment type="caution">
    <text evidence="3">The sequence shown here is derived from an EMBL/GenBank/DDBJ whole genome shotgun (WGS) entry which is preliminary data.</text>
</comment>
<accession>A0A931HF08</accession>
<dbReference type="Proteomes" id="UP000617634">
    <property type="component" value="Unassembled WGS sequence"/>
</dbReference>
<reference evidence="3" key="1">
    <citation type="submission" date="2020-11" db="EMBL/GenBank/DDBJ databases">
        <title>Novosphingobium aureum sp. nov., a marine bacterium isolated from sediment of a salt flat.</title>
        <authorList>
            <person name="Yoo Y."/>
            <person name="Kim J.-J."/>
        </authorList>
    </citation>
    <scope>NUCLEOTIDE SEQUENCE</scope>
    <source>
        <strain evidence="3">YJ-S2-02</strain>
    </source>
</reference>
<keyword evidence="4" id="KW-1185">Reference proteome</keyword>
<evidence type="ECO:0000313" key="4">
    <source>
        <dbReference type="Proteomes" id="UP000617634"/>
    </source>
</evidence>
<protein>
    <recommendedName>
        <fullName evidence="5">Lipoprotein</fullName>
    </recommendedName>
</protein>
<feature type="region of interest" description="Disordered" evidence="1">
    <location>
        <begin position="33"/>
        <end position="132"/>
    </location>
</feature>
<feature type="signal peptide" evidence="2">
    <location>
        <begin position="1"/>
        <end position="30"/>
    </location>
</feature>
<proteinExistence type="predicted"/>
<feature type="compositionally biased region" description="Pro residues" evidence="1">
    <location>
        <begin position="121"/>
        <end position="132"/>
    </location>
</feature>
<feature type="compositionally biased region" description="Low complexity" evidence="1">
    <location>
        <begin position="105"/>
        <end position="120"/>
    </location>
</feature>
<name>A0A931HF08_9SPHN</name>
<dbReference type="PROSITE" id="PS51257">
    <property type="entry name" value="PROKAR_LIPOPROTEIN"/>
    <property type="match status" value="1"/>
</dbReference>
<feature type="compositionally biased region" description="Low complexity" evidence="1">
    <location>
        <begin position="82"/>
        <end position="92"/>
    </location>
</feature>
<dbReference type="EMBL" id="JADZGI010000002">
    <property type="protein sequence ID" value="MBH0114193.1"/>
    <property type="molecule type" value="Genomic_DNA"/>
</dbReference>
<organism evidence="3 4">
    <name type="scientific">Novosphingobium aureum</name>
    <dbReference type="NCBI Taxonomy" id="2792964"/>
    <lineage>
        <taxon>Bacteria</taxon>
        <taxon>Pseudomonadati</taxon>
        <taxon>Pseudomonadota</taxon>
        <taxon>Alphaproteobacteria</taxon>
        <taxon>Sphingomonadales</taxon>
        <taxon>Sphingomonadaceae</taxon>
        <taxon>Novosphingobium</taxon>
    </lineage>
</organism>
<gene>
    <name evidence="3" type="ORF">I5E68_14705</name>
</gene>
<evidence type="ECO:0000256" key="1">
    <source>
        <dbReference type="SAM" id="MobiDB-lite"/>
    </source>
</evidence>
<evidence type="ECO:0000313" key="3">
    <source>
        <dbReference type="EMBL" id="MBH0114193.1"/>
    </source>
</evidence>
<keyword evidence="2" id="KW-0732">Signal</keyword>
<sequence>MMTDFRQPCDRKTAILPPLALLLAGGLALAGCNKEKAPEGQPAAGVELLPRSVNDDMPGYDTVRSQAPYEDPEAAEALQRRSAANAPVASPAPETPEGGEEDEAGTPSPSPSTAPSASAAPSPPASPGPQPQ</sequence>
<feature type="chain" id="PRO_5037541950" description="Lipoprotein" evidence="2">
    <location>
        <begin position="31"/>
        <end position="132"/>
    </location>
</feature>
<dbReference type="RefSeq" id="WP_197165289.1">
    <property type="nucleotide sequence ID" value="NZ_JADZGI010000002.1"/>
</dbReference>
<evidence type="ECO:0000256" key="2">
    <source>
        <dbReference type="SAM" id="SignalP"/>
    </source>
</evidence>